<sequence>MAVLAIVILIMIVASVVKQGIARPRPKKPIIVFVPGAWHTPAAYDLLLPSLHAAGYRTTGVHLPTVGTTGPVSFADDVSAIRKVVAGLVELGENVFLVSHSYGGHPVTEALIGLSKKDRLAKGQPGGVVQLLYIAAIVPTRGISSLEAFGPMTPKEKGGTWMIFNDLGNGYTSLENGEEALYHDLPPSLAKYHASLLRTQFQLAGSEPLTYEAYKDIPAAFLYCEDDRAFPIERQQNVVKAAGIQRTMSLNTSHSPFLSDPAGVVDFILELAKI</sequence>
<proteinExistence type="predicted"/>
<dbReference type="AlphaFoldDB" id="A0A1L9Q103"/>
<keyword evidence="1" id="KW-0732">Signal</keyword>
<name>A0A1L9Q103_ASPVE</name>
<dbReference type="Proteomes" id="UP000184073">
    <property type="component" value="Unassembled WGS sequence"/>
</dbReference>
<dbReference type="InterPro" id="IPR000073">
    <property type="entry name" value="AB_hydrolase_1"/>
</dbReference>
<dbReference type="InterPro" id="IPR052897">
    <property type="entry name" value="Sec-Metab_Biosynth_Hydrolase"/>
</dbReference>
<evidence type="ECO:0000313" key="4">
    <source>
        <dbReference type="Proteomes" id="UP000184073"/>
    </source>
</evidence>
<evidence type="ECO:0000259" key="2">
    <source>
        <dbReference type="Pfam" id="PF12697"/>
    </source>
</evidence>
<feature type="chain" id="PRO_5012544223" description="AB hydrolase-1 domain-containing protein" evidence="1">
    <location>
        <begin position="19"/>
        <end position="274"/>
    </location>
</feature>
<protein>
    <recommendedName>
        <fullName evidence="2">AB hydrolase-1 domain-containing protein</fullName>
    </recommendedName>
</protein>
<feature type="signal peptide" evidence="1">
    <location>
        <begin position="1"/>
        <end position="18"/>
    </location>
</feature>
<dbReference type="GeneID" id="63726764"/>
<feature type="domain" description="AB hydrolase-1" evidence="2">
    <location>
        <begin position="31"/>
        <end position="266"/>
    </location>
</feature>
<reference evidence="4" key="1">
    <citation type="journal article" date="2017" name="Genome Biol.">
        <title>Comparative genomics reveals high biological diversity and specific adaptations in the industrially and medically important fungal genus Aspergillus.</title>
        <authorList>
            <person name="de Vries R.P."/>
            <person name="Riley R."/>
            <person name="Wiebenga A."/>
            <person name="Aguilar-Osorio G."/>
            <person name="Amillis S."/>
            <person name="Uchima C.A."/>
            <person name="Anderluh G."/>
            <person name="Asadollahi M."/>
            <person name="Askin M."/>
            <person name="Barry K."/>
            <person name="Battaglia E."/>
            <person name="Bayram O."/>
            <person name="Benocci T."/>
            <person name="Braus-Stromeyer S.A."/>
            <person name="Caldana C."/>
            <person name="Canovas D."/>
            <person name="Cerqueira G.C."/>
            <person name="Chen F."/>
            <person name="Chen W."/>
            <person name="Choi C."/>
            <person name="Clum A."/>
            <person name="Dos Santos R.A."/>
            <person name="Damasio A.R."/>
            <person name="Diallinas G."/>
            <person name="Emri T."/>
            <person name="Fekete E."/>
            <person name="Flipphi M."/>
            <person name="Freyberg S."/>
            <person name="Gallo A."/>
            <person name="Gournas C."/>
            <person name="Habgood R."/>
            <person name="Hainaut M."/>
            <person name="Harispe M.L."/>
            <person name="Henrissat B."/>
            <person name="Hilden K.S."/>
            <person name="Hope R."/>
            <person name="Hossain A."/>
            <person name="Karabika E."/>
            <person name="Karaffa L."/>
            <person name="Karanyi Z."/>
            <person name="Krasevec N."/>
            <person name="Kuo A."/>
            <person name="Kusch H."/>
            <person name="LaButti K."/>
            <person name="Lagendijk E.L."/>
            <person name="Lapidus A."/>
            <person name="Levasseur A."/>
            <person name="Lindquist E."/>
            <person name="Lipzen A."/>
            <person name="Logrieco A.F."/>
            <person name="MacCabe A."/>
            <person name="Maekelae M.R."/>
            <person name="Malavazi I."/>
            <person name="Melin P."/>
            <person name="Meyer V."/>
            <person name="Mielnichuk N."/>
            <person name="Miskei M."/>
            <person name="Molnar A.P."/>
            <person name="Mule G."/>
            <person name="Ngan C.Y."/>
            <person name="Orejas M."/>
            <person name="Orosz E."/>
            <person name="Ouedraogo J.P."/>
            <person name="Overkamp K.M."/>
            <person name="Park H.-S."/>
            <person name="Perrone G."/>
            <person name="Piumi F."/>
            <person name="Punt P.J."/>
            <person name="Ram A.F."/>
            <person name="Ramon A."/>
            <person name="Rauscher S."/>
            <person name="Record E."/>
            <person name="Riano-Pachon D.M."/>
            <person name="Robert V."/>
            <person name="Roehrig J."/>
            <person name="Ruller R."/>
            <person name="Salamov A."/>
            <person name="Salih N.S."/>
            <person name="Samson R.A."/>
            <person name="Sandor E."/>
            <person name="Sanguinetti M."/>
            <person name="Schuetze T."/>
            <person name="Sepcic K."/>
            <person name="Shelest E."/>
            <person name="Sherlock G."/>
            <person name="Sophianopoulou V."/>
            <person name="Squina F.M."/>
            <person name="Sun H."/>
            <person name="Susca A."/>
            <person name="Todd R.B."/>
            <person name="Tsang A."/>
            <person name="Unkles S.E."/>
            <person name="van de Wiele N."/>
            <person name="van Rossen-Uffink D."/>
            <person name="Oliveira J.V."/>
            <person name="Vesth T.C."/>
            <person name="Visser J."/>
            <person name="Yu J.-H."/>
            <person name="Zhou M."/>
            <person name="Andersen M.R."/>
            <person name="Archer D.B."/>
            <person name="Baker S.E."/>
            <person name="Benoit I."/>
            <person name="Brakhage A.A."/>
            <person name="Braus G.H."/>
            <person name="Fischer R."/>
            <person name="Frisvad J.C."/>
            <person name="Goldman G.H."/>
            <person name="Houbraken J."/>
            <person name="Oakley B."/>
            <person name="Pocsi I."/>
            <person name="Scazzocchio C."/>
            <person name="Seiboth B."/>
            <person name="vanKuyk P.A."/>
            <person name="Wortman J."/>
            <person name="Dyer P.S."/>
            <person name="Grigoriev I.V."/>
        </authorList>
    </citation>
    <scope>NUCLEOTIDE SEQUENCE [LARGE SCALE GENOMIC DNA]</scope>
    <source>
        <strain evidence="4">CBS 583.65</strain>
    </source>
</reference>
<dbReference type="EMBL" id="KV878137">
    <property type="protein sequence ID" value="OJJ07454.1"/>
    <property type="molecule type" value="Genomic_DNA"/>
</dbReference>
<dbReference type="Gene3D" id="3.40.50.1820">
    <property type="entry name" value="alpha/beta hydrolase"/>
    <property type="match status" value="1"/>
</dbReference>
<dbReference type="OrthoDB" id="1263307at2759"/>
<dbReference type="PANTHER" id="PTHR37017:SF11">
    <property type="entry name" value="ESTERASE_LIPASE_THIOESTERASE DOMAIN-CONTAINING PROTEIN"/>
    <property type="match status" value="1"/>
</dbReference>
<dbReference type="SUPFAM" id="SSF53474">
    <property type="entry name" value="alpha/beta-Hydrolases"/>
    <property type="match status" value="1"/>
</dbReference>
<dbReference type="RefSeq" id="XP_040673216.1">
    <property type="nucleotide sequence ID" value="XM_040811253.1"/>
</dbReference>
<gene>
    <name evidence="3" type="ORF">ASPVEDRAFT_366509</name>
</gene>
<dbReference type="PANTHER" id="PTHR37017">
    <property type="entry name" value="AB HYDROLASE-1 DOMAIN-CONTAINING PROTEIN-RELATED"/>
    <property type="match status" value="1"/>
</dbReference>
<organism evidence="3 4">
    <name type="scientific">Aspergillus versicolor CBS 583.65</name>
    <dbReference type="NCBI Taxonomy" id="1036611"/>
    <lineage>
        <taxon>Eukaryota</taxon>
        <taxon>Fungi</taxon>
        <taxon>Dikarya</taxon>
        <taxon>Ascomycota</taxon>
        <taxon>Pezizomycotina</taxon>
        <taxon>Eurotiomycetes</taxon>
        <taxon>Eurotiomycetidae</taxon>
        <taxon>Eurotiales</taxon>
        <taxon>Aspergillaceae</taxon>
        <taxon>Aspergillus</taxon>
        <taxon>Aspergillus subgen. Nidulantes</taxon>
    </lineage>
</organism>
<dbReference type="VEuPathDB" id="FungiDB:ASPVEDRAFT_366509"/>
<keyword evidence="4" id="KW-1185">Reference proteome</keyword>
<accession>A0A1L9Q103</accession>
<evidence type="ECO:0000256" key="1">
    <source>
        <dbReference type="SAM" id="SignalP"/>
    </source>
</evidence>
<dbReference type="InterPro" id="IPR029058">
    <property type="entry name" value="AB_hydrolase_fold"/>
</dbReference>
<evidence type="ECO:0000313" key="3">
    <source>
        <dbReference type="EMBL" id="OJJ07454.1"/>
    </source>
</evidence>
<dbReference type="STRING" id="1036611.A0A1L9Q103"/>
<dbReference type="Pfam" id="PF12697">
    <property type="entry name" value="Abhydrolase_6"/>
    <property type="match status" value="1"/>
</dbReference>